<gene>
    <name evidence="2" type="ORF">PMACD_LOCUS9227</name>
</gene>
<name>A0A821THE0_9NEOP</name>
<feature type="compositionally biased region" description="Low complexity" evidence="1">
    <location>
        <begin position="104"/>
        <end position="117"/>
    </location>
</feature>
<evidence type="ECO:0000313" key="3">
    <source>
        <dbReference type="Proteomes" id="UP000663880"/>
    </source>
</evidence>
<feature type="compositionally biased region" description="Low complexity" evidence="1">
    <location>
        <begin position="63"/>
        <end position="74"/>
    </location>
</feature>
<reference evidence="2" key="1">
    <citation type="submission" date="2021-02" db="EMBL/GenBank/DDBJ databases">
        <authorList>
            <person name="Steward A R."/>
        </authorList>
    </citation>
    <scope>NUCLEOTIDE SEQUENCE</scope>
</reference>
<dbReference type="AlphaFoldDB" id="A0A821THE0"/>
<feature type="compositionally biased region" description="Pro residues" evidence="1">
    <location>
        <begin position="75"/>
        <end position="87"/>
    </location>
</feature>
<protein>
    <submittedName>
        <fullName evidence="2">Uncharacterized protein</fullName>
    </submittedName>
</protein>
<dbReference type="OrthoDB" id="5857104at2759"/>
<feature type="compositionally biased region" description="Polar residues" evidence="1">
    <location>
        <begin position="119"/>
        <end position="130"/>
    </location>
</feature>
<sequence length="167" mass="18099">MLTVSVAKPITPRSKYILCNYSSKPTLGMALKPAPEQMVGKKKRKKLDEITSNSSVEPPRTKTATIVPEVTVTPAAPPPTSTAPPQKPFSVTVTNVPSPDTSSKELSSFLQQSLEQSKTPKATQSIQTKPFSHEAKVNKWLAKQANVDNRRRGVAPCLSAEEHVPVV</sequence>
<keyword evidence="3" id="KW-1185">Reference proteome</keyword>
<evidence type="ECO:0000256" key="1">
    <source>
        <dbReference type="SAM" id="MobiDB-lite"/>
    </source>
</evidence>
<organism evidence="2 3">
    <name type="scientific">Pieris macdunnoughi</name>
    <dbReference type="NCBI Taxonomy" id="345717"/>
    <lineage>
        <taxon>Eukaryota</taxon>
        <taxon>Metazoa</taxon>
        <taxon>Ecdysozoa</taxon>
        <taxon>Arthropoda</taxon>
        <taxon>Hexapoda</taxon>
        <taxon>Insecta</taxon>
        <taxon>Pterygota</taxon>
        <taxon>Neoptera</taxon>
        <taxon>Endopterygota</taxon>
        <taxon>Lepidoptera</taxon>
        <taxon>Glossata</taxon>
        <taxon>Ditrysia</taxon>
        <taxon>Papilionoidea</taxon>
        <taxon>Pieridae</taxon>
        <taxon>Pierinae</taxon>
        <taxon>Pieris</taxon>
    </lineage>
</organism>
<comment type="caution">
    <text evidence="2">The sequence shown here is derived from an EMBL/GenBank/DDBJ whole genome shotgun (WGS) entry which is preliminary data.</text>
</comment>
<evidence type="ECO:0000313" key="2">
    <source>
        <dbReference type="EMBL" id="CAF4876582.1"/>
    </source>
</evidence>
<dbReference type="Proteomes" id="UP000663880">
    <property type="component" value="Unassembled WGS sequence"/>
</dbReference>
<feature type="compositionally biased region" description="Polar residues" evidence="1">
    <location>
        <begin position="89"/>
        <end position="101"/>
    </location>
</feature>
<accession>A0A821THE0</accession>
<feature type="region of interest" description="Disordered" evidence="1">
    <location>
        <begin position="35"/>
        <end position="131"/>
    </location>
</feature>
<dbReference type="EMBL" id="CAJOBZ010000025">
    <property type="protein sequence ID" value="CAF4876582.1"/>
    <property type="molecule type" value="Genomic_DNA"/>
</dbReference>
<proteinExistence type="predicted"/>